<dbReference type="EMBL" id="UINC01213797">
    <property type="protein sequence ID" value="SVE38732.1"/>
    <property type="molecule type" value="Genomic_DNA"/>
</dbReference>
<evidence type="ECO:0000313" key="2">
    <source>
        <dbReference type="EMBL" id="SVE38732.1"/>
    </source>
</evidence>
<gene>
    <name evidence="2" type="ORF">METZ01_LOCUS491586</name>
</gene>
<reference evidence="2" key="1">
    <citation type="submission" date="2018-05" db="EMBL/GenBank/DDBJ databases">
        <authorList>
            <person name="Lanie J.A."/>
            <person name="Ng W.-L."/>
            <person name="Kazmierczak K.M."/>
            <person name="Andrzejewski T.M."/>
            <person name="Davidsen T.M."/>
            <person name="Wayne K.J."/>
            <person name="Tettelin H."/>
            <person name="Glass J.I."/>
            <person name="Rusch D."/>
            <person name="Podicherti R."/>
            <person name="Tsui H.-C.T."/>
            <person name="Winkler M.E."/>
        </authorList>
    </citation>
    <scope>NUCLEOTIDE SEQUENCE</scope>
</reference>
<proteinExistence type="predicted"/>
<organism evidence="2">
    <name type="scientific">marine metagenome</name>
    <dbReference type="NCBI Taxonomy" id="408172"/>
    <lineage>
        <taxon>unclassified sequences</taxon>
        <taxon>metagenomes</taxon>
        <taxon>ecological metagenomes</taxon>
    </lineage>
</organism>
<name>A0A383D2L7_9ZZZZ</name>
<evidence type="ECO:0000256" key="1">
    <source>
        <dbReference type="SAM" id="MobiDB-lite"/>
    </source>
</evidence>
<sequence length="100" mass="10949">MNANEASDAVSETNVPPEIRDQLRAWVENERQSHTTSQSEPVDGSTILSMATGEDGFITLDSLKMALSVLNLPLDPESFAEHASAEGELLRVAPNRWKRA</sequence>
<feature type="region of interest" description="Disordered" evidence="1">
    <location>
        <begin position="27"/>
        <end position="47"/>
    </location>
</feature>
<accession>A0A383D2L7</accession>
<dbReference type="AlphaFoldDB" id="A0A383D2L7"/>
<protein>
    <submittedName>
        <fullName evidence="2">Uncharacterized protein</fullName>
    </submittedName>
</protein>